<reference evidence="2" key="1">
    <citation type="journal article" date="2023" name="Nat. Plants">
        <title>Single-cell RNA sequencing provides a high-resolution roadmap for understanding the multicellular compartmentation of specialized metabolism.</title>
        <authorList>
            <person name="Sun S."/>
            <person name="Shen X."/>
            <person name="Li Y."/>
            <person name="Li Y."/>
            <person name="Wang S."/>
            <person name="Li R."/>
            <person name="Zhang H."/>
            <person name="Shen G."/>
            <person name="Guo B."/>
            <person name="Wei J."/>
            <person name="Xu J."/>
            <person name="St-Pierre B."/>
            <person name="Chen S."/>
            <person name="Sun C."/>
        </authorList>
    </citation>
    <scope>NUCLEOTIDE SEQUENCE [LARGE SCALE GENOMIC DNA]</scope>
</reference>
<comment type="caution">
    <text evidence="1">The sequence shown here is derived from an EMBL/GenBank/DDBJ whole genome shotgun (WGS) entry which is preliminary data.</text>
</comment>
<proteinExistence type="predicted"/>
<evidence type="ECO:0000313" key="2">
    <source>
        <dbReference type="Proteomes" id="UP001060085"/>
    </source>
</evidence>
<organism evidence="1 2">
    <name type="scientific">Catharanthus roseus</name>
    <name type="common">Madagascar periwinkle</name>
    <name type="synonym">Vinca rosea</name>
    <dbReference type="NCBI Taxonomy" id="4058"/>
    <lineage>
        <taxon>Eukaryota</taxon>
        <taxon>Viridiplantae</taxon>
        <taxon>Streptophyta</taxon>
        <taxon>Embryophyta</taxon>
        <taxon>Tracheophyta</taxon>
        <taxon>Spermatophyta</taxon>
        <taxon>Magnoliopsida</taxon>
        <taxon>eudicotyledons</taxon>
        <taxon>Gunneridae</taxon>
        <taxon>Pentapetalae</taxon>
        <taxon>asterids</taxon>
        <taxon>lamiids</taxon>
        <taxon>Gentianales</taxon>
        <taxon>Apocynaceae</taxon>
        <taxon>Rauvolfioideae</taxon>
        <taxon>Vinceae</taxon>
        <taxon>Catharanthinae</taxon>
        <taxon>Catharanthus</taxon>
    </lineage>
</organism>
<accession>A0ACC0AYX4</accession>
<name>A0ACC0AYX4_CATRO</name>
<sequence>MEEERDKIHLHVTGDGENLIDFSSENDALVSDLSSPLSASGGGFSHHQTHHQSSEHQKEPTNSGSTLEAGKAEGFTPGNDQDEQLADPTESCEPERVGRVGKCNLRKSLAWDSAFFTSAGVLDPEELSSMIKGNVKSESQTLPGIQEDVRTSNDSISTLESDNLENLEAELFGDIRASIQKSSKALNMTSVNGKAAPGECQLNSSLRKLALASEDQVKQKAAFKKPISILKPQTKQIPGMKGPLKAVKQDSVHSQVKQPAVRNNSIVSLPKPPRVISKGQAMPTAAEKRASLGVTQQNKIENNQTRIAASRGPQASKGAIINGAHRLSPKPASSLKSCSHGSSKSTKTESTRSSLSDSCGSISSDRSGKSPVAAARRKVGDRTINPPPSGSTHKTPLKTAVKNRTTGNSTLSAHLMSSKISSSISPASSISDWSSVSSTSSSTIKQRSSKLRTSETSSCRSLDNENVPDLENHSNYQISDGHNSERVSFSDESTRESSKETGSLSQPGSVKPSGLRMPSPKIGFFDGVKSVRTPTGTMQSHATTAKVLSKSREAIRSPSMKTKVGKPPQAKTLSAGKGIKVAGKKSSSEERLHASGNLSSVSSDVTDSSSLSVEVQF</sequence>
<dbReference type="Proteomes" id="UP001060085">
    <property type="component" value="Linkage Group LG05"/>
</dbReference>
<evidence type="ECO:0000313" key="1">
    <source>
        <dbReference type="EMBL" id="KAI5665339.1"/>
    </source>
</evidence>
<gene>
    <name evidence="1" type="ORF">M9H77_24662</name>
</gene>
<protein>
    <submittedName>
        <fullName evidence="1">Uncharacterized protein</fullName>
    </submittedName>
</protein>
<keyword evidence="2" id="KW-1185">Reference proteome</keyword>
<dbReference type="EMBL" id="CM044705">
    <property type="protein sequence ID" value="KAI5665339.1"/>
    <property type="molecule type" value="Genomic_DNA"/>
</dbReference>